<keyword evidence="2" id="KW-1185">Reference proteome</keyword>
<name>A0A0N4ZLD9_PARTI</name>
<evidence type="ECO:0000313" key="2">
    <source>
        <dbReference type="Proteomes" id="UP000038045"/>
    </source>
</evidence>
<reference evidence="3" key="1">
    <citation type="submission" date="2017-02" db="UniProtKB">
        <authorList>
            <consortium name="WormBaseParasite"/>
        </authorList>
    </citation>
    <scope>IDENTIFICATION</scope>
</reference>
<feature type="compositionally biased region" description="Low complexity" evidence="1">
    <location>
        <begin position="103"/>
        <end position="114"/>
    </location>
</feature>
<sequence>VAEGLDGEVRLLRLELLQTDHVWTARFQPAEQYRQPAVDPIDVIGGDPHRNPGPEEKGRRSAAGGMGDAKHMACKGGGPESRSARHADTGADRQAREAGQDQSCRADGAGACARPPRPASRGRIDPARGRQAVRLPSARFGARRPYQRISERRALHHPVEHCWRFSGPAQPGHEAGGPWRSGPDRLYHRGRASPPYDGPDREPASSRSAVH</sequence>
<dbReference type="WBParaSite" id="PTRK_0000909000.1">
    <property type="protein sequence ID" value="PTRK_0000909000.1"/>
    <property type="gene ID" value="PTRK_0000909000"/>
</dbReference>
<proteinExistence type="predicted"/>
<protein>
    <submittedName>
        <fullName evidence="3">Transcriptional regulator</fullName>
    </submittedName>
</protein>
<dbReference type="Proteomes" id="UP000038045">
    <property type="component" value="Unplaced"/>
</dbReference>
<evidence type="ECO:0000256" key="1">
    <source>
        <dbReference type="SAM" id="MobiDB-lite"/>
    </source>
</evidence>
<accession>A0A0N4ZLD9</accession>
<evidence type="ECO:0000313" key="3">
    <source>
        <dbReference type="WBParaSite" id="PTRK_0000909000.1"/>
    </source>
</evidence>
<organism evidence="2 3">
    <name type="scientific">Parastrongyloides trichosuri</name>
    <name type="common">Possum-specific nematode worm</name>
    <dbReference type="NCBI Taxonomy" id="131310"/>
    <lineage>
        <taxon>Eukaryota</taxon>
        <taxon>Metazoa</taxon>
        <taxon>Ecdysozoa</taxon>
        <taxon>Nematoda</taxon>
        <taxon>Chromadorea</taxon>
        <taxon>Rhabditida</taxon>
        <taxon>Tylenchina</taxon>
        <taxon>Panagrolaimomorpha</taxon>
        <taxon>Strongyloidoidea</taxon>
        <taxon>Strongyloididae</taxon>
        <taxon>Parastrongyloides</taxon>
    </lineage>
</organism>
<feature type="region of interest" description="Disordered" evidence="1">
    <location>
        <begin position="39"/>
        <end position="139"/>
    </location>
</feature>
<feature type="compositionally biased region" description="Basic and acidic residues" evidence="1">
    <location>
        <begin position="82"/>
        <end position="99"/>
    </location>
</feature>
<feature type="region of interest" description="Disordered" evidence="1">
    <location>
        <begin position="164"/>
        <end position="211"/>
    </location>
</feature>
<feature type="compositionally biased region" description="Basic and acidic residues" evidence="1">
    <location>
        <begin position="47"/>
        <end position="59"/>
    </location>
</feature>
<dbReference type="AlphaFoldDB" id="A0A0N4ZLD9"/>